<gene>
    <name evidence="1" type="ORF">PFLmoz3_02332</name>
</gene>
<reference evidence="1 2" key="1">
    <citation type="submission" date="2015-05" db="EMBL/GenBank/DDBJ databases">
        <title>A genomic and transcriptomic approach to investigate the blue pigment phenotype in Pseudomonas fluorescens.</title>
        <authorList>
            <person name="Andreani N.A."/>
            <person name="Cardazzo B."/>
        </authorList>
    </citation>
    <scope>NUCLEOTIDE SEQUENCE [LARGE SCALE GENOMIC DNA]</scope>
    <source>
        <strain evidence="1 2">Ps_22</strain>
    </source>
</reference>
<dbReference type="AlphaFoldDB" id="A0A109LI30"/>
<sequence length="88" mass="10379">MNRLIGHPNERVLLMLAQDAGGMEFDRVLLTPELLTNVKFQDAYAFDQRLCAVYIAISRARVQLYLPYDVVEWLDYHKYQKTRESHGY</sequence>
<accession>A0A109LI30</accession>
<proteinExistence type="predicted"/>
<evidence type="ECO:0000313" key="1">
    <source>
        <dbReference type="EMBL" id="KWV87948.1"/>
    </source>
</evidence>
<dbReference type="PATRIC" id="fig|294.194.peg.2578"/>
<protein>
    <submittedName>
        <fullName evidence="1">Uncharacterized protein</fullName>
    </submittedName>
</protein>
<name>A0A109LI30_PSEFL</name>
<evidence type="ECO:0000313" key="2">
    <source>
        <dbReference type="Proteomes" id="UP000061348"/>
    </source>
</evidence>
<organism evidence="1 2">
    <name type="scientific">Pseudomonas fluorescens</name>
    <dbReference type="NCBI Taxonomy" id="294"/>
    <lineage>
        <taxon>Bacteria</taxon>
        <taxon>Pseudomonadati</taxon>
        <taxon>Pseudomonadota</taxon>
        <taxon>Gammaproteobacteria</taxon>
        <taxon>Pseudomonadales</taxon>
        <taxon>Pseudomonadaceae</taxon>
        <taxon>Pseudomonas</taxon>
    </lineage>
</organism>
<dbReference type="Proteomes" id="UP000061348">
    <property type="component" value="Unassembled WGS sequence"/>
</dbReference>
<comment type="caution">
    <text evidence="1">The sequence shown here is derived from an EMBL/GenBank/DDBJ whole genome shotgun (WGS) entry which is preliminary data.</text>
</comment>
<dbReference type="EMBL" id="LCYA01000058">
    <property type="protein sequence ID" value="KWV87948.1"/>
    <property type="molecule type" value="Genomic_DNA"/>
</dbReference>